<dbReference type="EMBL" id="VIGH01000004">
    <property type="protein sequence ID" value="TQF69182.1"/>
    <property type="molecule type" value="Genomic_DNA"/>
</dbReference>
<comment type="caution">
    <text evidence="2">The sequence shown here is derived from an EMBL/GenBank/DDBJ whole genome shotgun (WGS) entry which is preliminary data.</text>
</comment>
<sequence>MNTRTVSPSERRAIARTAVDALGRQRSDHALVRVTCPASHHVATVYRTEEGPAVVSGGPHTHGSRDFVDTAHHGDSLGSEFVDLIEASEFEDDALPVRCACGARTLSRQELQRAVESHTHTLSLP</sequence>
<gene>
    <name evidence="2" type="ORF">FK531_10510</name>
</gene>
<accession>A0A541BA22</accession>
<evidence type="ECO:0000256" key="1">
    <source>
        <dbReference type="SAM" id="MobiDB-lite"/>
    </source>
</evidence>
<proteinExistence type="predicted"/>
<organism evidence="2 3">
    <name type="scientific">Rhodococcus spelaei</name>
    <dbReference type="NCBI Taxonomy" id="2546320"/>
    <lineage>
        <taxon>Bacteria</taxon>
        <taxon>Bacillati</taxon>
        <taxon>Actinomycetota</taxon>
        <taxon>Actinomycetes</taxon>
        <taxon>Mycobacteriales</taxon>
        <taxon>Nocardiaceae</taxon>
        <taxon>Rhodococcus</taxon>
    </lineage>
</organism>
<reference evidence="2 3" key="1">
    <citation type="submission" date="2019-06" db="EMBL/GenBank/DDBJ databases">
        <title>Rhodococcus spaelei sp. nov., isolated from a cave.</title>
        <authorList>
            <person name="Lee S.D."/>
        </authorList>
    </citation>
    <scope>NUCLEOTIDE SEQUENCE [LARGE SCALE GENOMIC DNA]</scope>
    <source>
        <strain evidence="2 3">C9-5</strain>
    </source>
</reference>
<dbReference type="AlphaFoldDB" id="A0A541BA22"/>
<protein>
    <submittedName>
        <fullName evidence="2">Uncharacterized protein</fullName>
    </submittedName>
</protein>
<evidence type="ECO:0000313" key="3">
    <source>
        <dbReference type="Proteomes" id="UP000316256"/>
    </source>
</evidence>
<dbReference type="RefSeq" id="WP_142098903.1">
    <property type="nucleotide sequence ID" value="NZ_VIGH01000004.1"/>
</dbReference>
<feature type="region of interest" description="Disordered" evidence="1">
    <location>
        <begin position="47"/>
        <end position="71"/>
    </location>
</feature>
<dbReference type="Proteomes" id="UP000316256">
    <property type="component" value="Unassembled WGS sequence"/>
</dbReference>
<name>A0A541BA22_9NOCA</name>
<dbReference type="OrthoDB" id="3632377at2"/>
<keyword evidence="3" id="KW-1185">Reference proteome</keyword>
<evidence type="ECO:0000313" key="2">
    <source>
        <dbReference type="EMBL" id="TQF69182.1"/>
    </source>
</evidence>